<sequence length="98" mass="10326">MRTLSRFVPVVALGSVLVLSACIEPMPPAAPPLPTTAACKAPQFQGLIGQQRSVLDGMLLPAGARIIGPHDPVTADFNGERLNFEIGVTGRIEKVSCF</sequence>
<keyword evidence="1" id="KW-0732">Signal</keyword>
<evidence type="ECO:0000313" key="2">
    <source>
        <dbReference type="EMBL" id="AXC49007.1"/>
    </source>
</evidence>
<organism evidence="2 3">
    <name type="scientific">Paracoccus suum</name>
    <dbReference type="NCBI Taxonomy" id="2259340"/>
    <lineage>
        <taxon>Bacteria</taxon>
        <taxon>Pseudomonadati</taxon>
        <taxon>Pseudomonadota</taxon>
        <taxon>Alphaproteobacteria</taxon>
        <taxon>Rhodobacterales</taxon>
        <taxon>Paracoccaceae</taxon>
        <taxon>Paracoccus</taxon>
    </lineage>
</organism>
<dbReference type="KEGG" id="pars:DRW48_04240"/>
<keyword evidence="3" id="KW-1185">Reference proteome</keyword>
<evidence type="ECO:0008006" key="4">
    <source>
        <dbReference type="Google" id="ProtNLM"/>
    </source>
</evidence>
<feature type="signal peptide" evidence="1">
    <location>
        <begin position="1"/>
        <end position="21"/>
    </location>
</feature>
<name>A0A344PI02_9RHOB</name>
<dbReference type="OrthoDB" id="8724542at2"/>
<dbReference type="PROSITE" id="PS51257">
    <property type="entry name" value="PROKAR_LIPOPROTEIN"/>
    <property type="match status" value="1"/>
</dbReference>
<evidence type="ECO:0000313" key="3">
    <source>
        <dbReference type="Proteomes" id="UP000252023"/>
    </source>
</evidence>
<dbReference type="RefSeq" id="WP_114075326.1">
    <property type="nucleotide sequence ID" value="NZ_CP030918.1"/>
</dbReference>
<proteinExistence type="predicted"/>
<dbReference type="EMBL" id="CP030918">
    <property type="protein sequence ID" value="AXC49007.1"/>
    <property type="molecule type" value="Genomic_DNA"/>
</dbReference>
<protein>
    <recommendedName>
        <fullName evidence="4">Peptidase inhibitor I78</fullName>
    </recommendedName>
</protein>
<dbReference type="Gene3D" id="3.30.10.10">
    <property type="entry name" value="Trypsin Inhibitor V, subunit A"/>
    <property type="match status" value="1"/>
</dbReference>
<dbReference type="AlphaFoldDB" id="A0A344PI02"/>
<gene>
    <name evidence="2" type="ORF">DRW48_04240</name>
</gene>
<feature type="chain" id="PRO_5016674429" description="Peptidase inhibitor I78" evidence="1">
    <location>
        <begin position="22"/>
        <end position="98"/>
    </location>
</feature>
<dbReference type="Proteomes" id="UP000252023">
    <property type="component" value="Chromosome"/>
</dbReference>
<evidence type="ECO:0000256" key="1">
    <source>
        <dbReference type="SAM" id="SignalP"/>
    </source>
</evidence>
<reference evidence="3" key="1">
    <citation type="submission" date="2018-07" db="EMBL/GenBank/DDBJ databases">
        <title>Genome sequencing of Paracoccus sp. SC2-6.</title>
        <authorList>
            <person name="Heo J."/>
            <person name="Kim S.-J."/>
            <person name="Kwon S.-W."/>
        </authorList>
    </citation>
    <scope>NUCLEOTIDE SEQUENCE [LARGE SCALE GENOMIC DNA]</scope>
    <source>
        <strain evidence="3">SC2-6</strain>
    </source>
</reference>
<accession>A0A344PI02</accession>
<dbReference type="Pfam" id="PF11720">
    <property type="entry name" value="Inhibitor_I78"/>
    <property type="match status" value="1"/>
</dbReference>
<dbReference type="InterPro" id="IPR021719">
    <property type="entry name" value="Prot_inh_I78"/>
</dbReference>